<accession>A0A291RW59</accession>
<sequence>MMASWAKAPDFADRPERLAQVRAQTVADRQRYLEEGLTPVCCGDCGTRVLVRKASSHQKSVQWTTDPADHCPVFKELSGGPGRPESCPHLERSIDDAVRSGALPVAE</sequence>
<organism evidence="2 3">
    <name type="scientific">Nocardia terpenica</name>
    <dbReference type="NCBI Taxonomy" id="455432"/>
    <lineage>
        <taxon>Bacteria</taxon>
        <taxon>Bacillati</taxon>
        <taxon>Actinomycetota</taxon>
        <taxon>Actinomycetes</taxon>
        <taxon>Mycobacteriales</taxon>
        <taxon>Nocardiaceae</taxon>
        <taxon>Nocardia</taxon>
    </lineage>
</organism>
<feature type="compositionally biased region" description="Basic and acidic residues" evidence="1">
    <location>
        <begin position="86"/>
        <end position="98"/>
    </location>
</feature>
<dbReference type="Proteomes" id="UP000221961">
    <property type="component" value="Chromosome"/>
</dbReference>
<dbReference type="KEGG" id="ntp:CRH09_03325"/>
<evidence type="ECO:0008006" key="4">
    <source>
        <dbReference type="Google" id="ProtNLM"/>
    </source>
</evidence>
<protein>
    <recommendedName>
        <fullName evidence="4">Ferredoxin</fullName>
    </recommendedName>
</protein>
<evidence type="ECO:0000313" key="3">
    <source>
        <dbReference type="Proteomes" id="UP000221961"/>
    </source>
</evidence>
<feature type="region of interest" description="Disordered" evidence="1">
    <location>
        <begin position="79"/>
        <end position="107"/>
    </location>
</feature>
<name>A0A291RW59_9NOCA</name>
<dbReference type="AlphaFoldDB" id="A0A291RW59"/>
<gene>
    <name evidence="2" type="ORF">CRH09_03325</name>
</gene>
<evidence type="ECO:0000313" key="2">
    <source>
        <dbReference type="EMBL" id="ATL71478.1"/>
    </source>
</evidence>
<proteinExistence type="predicted"/>
<reference evidence="2 3" key="1">
    <citation type="submission" date="2017-10" db="EMBL/GenBank/DDBJ databases">
        <title>Comparative genomics between pathogenic Norcardia.</title>
        <authorList>
            <person name="Zeng L."/>
        </authorList>
    </citation>
    <scope>NUCLEOTIDE SEQUENCE [LARGE SCALE GENOMIC DNA]</scope>
    <source>
        <strain evidence="2 3">NC_YFY_NT001</strain>
    </source>
</reference>
<evidence type="ECO:0000256" key="1">
    <source>
        <dbReference type="SAM" id="MobiDB-lite"/>
    </source>
</evidence>
<dbReference type="EMBL" id="CP023778">
    <property type="protein sequence ID" value="ATL71478.1"/>
    <property type="molecule type" value="Genomic_DNA"/>
</dbReference>